<dbReference type="InterPro" id="IPR008979">
    <property type="entry name" value="Galactose-bd-like_sf"/>
</dbReference>
<dbReference type="Pfam" id="PF22666">
    <property type="entry name" value="Glyco_hydro_2_N2"/>
    <property type="match status" value="1"/>
</dbReference>
<evidence type="ECO:0000256" key="8">
    <source>
        <dbReference type="ARBA" id="ARBA00038429"/>
    </source>
</evidence>
<dbReference type="EC" id="3.2.1.25" evidence="3"/>
<evidence type="ECO:0000259" key="13">
    <source>
        <dbReference type="Pfam" id="PF22666"/>
    </source>
</evidence>
<sequence length="856" mass="97699">MTTESSKTVTELKHGWKFRQTDQSADELLPVSRFPTNIHLDLMHHNIIPDPFVGTNEEKVQWVGEKSWTYETRFASTEKVGSNQIDLVFAGLDTHAAVLLNGVEILKTENMFIAERVDVTSVVKGPGQENHLEIRFDSTWTIGKQLKAANPDHRWIGWNGDVSRLAVRKAQYQYGWDWGPKLMTCGPWRAITLETYSARISDLHNTTDVDHSLESASVTAEASIEGSDKASEVVFRISLNSATLDENKVQVRHGKASVIFNIQKPVLWYPHTYGDQPLYLVSAQLFSSKGHLLDESSKRIGLRAAKLVQRDLDGQSGKSFFFEINNVPVFCGGSDWIPADNFVPRITAQHYRDSVRLAAEGNQIMIRVWGGGIYEEPAFYEACDEYGILVWQDFMFACGNYPANKEMLHLIRREAEYNVKRLRHHPCLVLWAGNNEDYWIRELNDLDYVIEDKDPENWLKTNFPARYIYEKLLPEVVNELSPYVNYHPGSPYSGALSTDDKEGDIHQWNVWHGKLDRWQNYDQLGGRFVSEFGMEGFPHIKTIEAFLPLGAADPDRFPQSRTIDFHNRSDDFERRIATYLGENLRYQPSPLERYVYATQLMQAESVASAYRLWKREWKGPGREFCAGALVWQTNDCWPVTSWAIVDYYLRPKPAYYAVKRELEALTVGVKRTGDSAVVPSPDGCDGDMLEIWATNLSVELSSVTVELRAWDAYTGRQTHAGTVTPQLLRLEPNRSTEIAKIEVPVQTKKAGLERQTVVAVYLLDEDGRQVARHVNWPEPLKYLHLKRPERLEIGITEGRDAVYIRSDVPIKGLVLESDDEDVWFCDNLVDVVPGETLTLKATGLKGGDEFRTEYYE</sequence>
<evidence type="ECO:0000313" key="15">
    <source>
        <dbReference type="Proteomes" id="UP000754883"/>
    </source>
</evidence>
<dbReference type="Pfam" id="PF17786">
    <property type="entry name" value="Mannosidase_ig"/>
    <property type="match status" value="1"/>
</dbReference>
<dbReference type="Gene3D" id="3.20.20.80">
    <property type="entry name" value="Glycosidases"/>
    <property type="match status" value="1"/>
</dbReference>
<evidence type="ECO:0000256" key="2">
    <source>
        <dbReference type="ARBA" id="ARBA00004740"/>
    </source>
</evidence>
<dbReference type="GO" id="GO:0006516">
    <property type="term" value="P:glycoprotein catabolic process"/>
    <property type="evidence" value="ECO:0007669"/>
    <property type="project" value="TreeGrafter"/>
</dbReference>
<accession>A0A9N9U118</accession>
<protein>
    <recommendedName>
        <fullName evidence="9">Beta-mannosidase B</fullName>
        <ecNumber evidence="3">3.2.1.25</ecNumber>
    </recommendedName>
    <alternativeName>
        <fullName evidence="10">Mannanase B</fullName>
    </alternativeName>
</protein>
<evidence type="ECO:0000256" key="4">
    <source>
        <dbReference type="ARBA" id="ARBA00022801"/>
    </source>
</evidence>
<evidence type="ECO:0000256" key="10">
    <source>
        <dbReference type="ARBA" id="ARBA00041614"/>
    </source>
</evidence>
<comment type="catalytic activity">
    <reaction evidence="1">
        <text>Hydrolysis of terminal, non-reducing beta-D-mannose residues in beta-D-mannosides.</text>
        <dbReference type="EC" id="3.2.1.25"/>
    </reaction>
</comment>
<dbReference type="InterPro" id="IPR006102">
    <property type="entry name" value="Ig-like_GH2"/>
</dbReference>
<dbReference type="PANTHER" id="PTHR43730">
    <property type="entry name" value="BETA-MANNOSIDASE"/>
    <property type="match status" value="1"/>
</dbReference>
<evidence type="ECO:0000256" key="9">
    <source>
        <dbReference type="ARBA" id="ARBA00041069"/>
    </source>
</evidence>
<evidence type="ECO:0000259" key="11">
    <source>
        <dbReference type="Pfam" id="PF00703"/>
    </source>
</evidence>
<dbReference type="InterPro" id="IPR036156">
    <property type="entry name" value="Beta-gal/glucu_dom_sf"/>
</dbReference>
<dbReference type="EMBL" id="CABFNO020001300">
    <property type="protein sequence ID" value="CAG9978429.1"/>
    <property type="molecule type" value="Genomic_DNA"/>
</dbReference>
<comment type="caution">
    <text evidence="14">The sequence shown here is derived from an EMBL/GenBank/DDBJ whole genome shotgun (WGS) entry which is preliminary data.</text>
</comment>
<dbReference type="Pfam" id="PF00703">
    <property type="entry name" value="Glyco_hydro_2"/>
    <property type="match status" value="1"/>
</dbReference>
<dbReference type="InterPro" id="IPR017853">
    <property type="entry name" value="GH"/>
</dbReference>
<comment type="pathway">
    <text evidence="2">Glycan metabolism; N-glycan degradation.</text>
</comment>
<feature type="domain" description="Beta-mannosidase-like galactose-binding" evidence="13">
    <location>
        <begin position="16"/>
        <end position="189"/>
    </location>
</feature>
<dbReference type="InterPro" id="IPR041447">
    <property type="entry name" value="Mannosidase_ig"/>
</dbReference>
<feature type="domain" description="Glycoside hydrolase family 2 immunoglobulin-like beta-sandwich" evidence="11">
    <location>
        <begin position="198"/>
        <end position="303"/>
    </location>
</feature>
<dbReference type="GO" id="GO:0004567">
    <property type="term" value="F:beta-mannosidase activity"/>
    <property type="evidence" value="ECO:0007669"/>
    <property type="project" value="UniProtKB-EC"/>
</dbReference>
<dbReference type="SUPFAM" id="SSF49303">
    <property type="entry name" value="beta-Galactosidase/glucuronidase domain"/>
    <property type="match status" value="2"/>
</dbReference>
<dbReference type="Gene3D" id="2.60.40.10">
    <property type="entry name" value="Immunoglobulins"/>
    <property type="match status" value="2"/>
</dbReference>
<dbReference type="AlphaFoldDB" id="A0A9N9U118"/>
<keyword evidence="15" id="KW-1185">Reference proteome</keyword>
<comment type="similarity">
    <text evidence="8">Belongs to the glycosyl hydrolase 2 family. Beta-mannosidase B subfamily.</text>
</comment>
<dbReference type="InterPro" id="IPR050887">
    <property type="entry name" value="Beta-mannosidase_GH2"/>
</dbReference>
<keyword evidence="6" id="KW-0326">Glycosidase</keyword>
<proteinExistence type="inferred from homology"/>
<dbReference type="Gene3D" id="2.60.120.260">
    <property type="entry name" value="Galactose-binding domain-like"/>
    <property type="match status" value="1"/>
</dbReference>
<dbReference type="GO" id="GO:0000272">
    <property type="term" value="P:polysaccharide catabolic process"/>
    <property type="evidence" value="ECO:0007669"/>
    <property type="project" value="UniProtKB-KW"/>
</dbReference>
<dbReference type="Proteomes" id="UP000754883">
    <property type="component" value="Unassembled WGS sequence"/>
</dbReference>
<keyword evidence="5" id="KW-0119">Carbohydrate metabolism</keyword>
<keyword evidence="7" id="KW-0624">Polysaccharide degradation</keyword>
<keyword evidence="4" id="KW-0378">Hydrolase</keyword>
<evidence type="ECO:0000256" key="6">
    <source>
        <dbReference type="ARBA" id="ARBA00023295"/>
    </source>
</evidence>
<dbReference type="FunFam" id="3.20.20.80:FF:000050">
    <property type="entry name" value="Beta-mannosidase B"/>
    <property type="match status" value="1"/>
</dbReference>
<dbReference type="InterPro" id="IPR054593">
    <property type="entry name" value="Beta-mannosidase-like_N2"/>
</dbReference>
<evidence type="ECO:0000256" key="5">
    <source>
        <dbReference type="ARBA" id="ARBA00023277"/>
    </source>
</evidence>
<dbReference type="SUPFAM" id="SSF51445">
    <property type="entry name" value="(Trans)glycosidases"/>
    <property type="match status" value="1"/>
</dbReference>
<evidence type="ECO:0000313" key="14">
    <source>
        <dbReference type="EMBL" id="CAG9978429.1"/>
    </source>
</evidence>
<reference evidence="14" key="1">
    <citation type="submission" date="2021-10" db="EMBL/GenBank/DDBJ databases">
        <authorList>
            <person name="Piombo E."/>
        </authorList>
    </citation>
    <scope>NUCLEOTIDE SEQUENCE</scope>
</reference>
<evidence type="ECO:0000256" key="7">
    <source>
        <dbReference type="ARBA" id="ARBA00023326"/>
    </source>
</evidence>
<dbReference type="OrthoDB" id="2866996at2759"/>
<name>A0A9N9U118_9HYPO</name>
<dbReference type="PANTHER" id="PTHR43730:SF1">
    <property type="entry name" value="BETA-MANNOSIDASE"/>
    <property type="match status" value="1"/>
</dbReference>
<evidence type="ECO:0000256" key="3">
    <source>
        <dbReference type="ARBA" id="ARBA00012754"/>
    </source>
</evidence>
<dbReference type="InterPro" id="IPR013783">
    <property type="entry name" value="Ig-like_fold"/>
</dbReference>
<dbReference type="FunFam" id="2.60.120.260:FF:000118">
    <property type="entry name" value="Beta-mannosidase B"/>
    <property type="match status" value="1"/>
</dbReference>
<evidence type="ECO:0000256" key="1">
    <source>
        <dbReference type="ARBA" id="ARBA00000829"/>
    </source>
</evidence>
<gene>
    <name evidence="14" type="ORF">CBYS24578_00009185</name>
</gene>
<dbReference type="SUPFAM" id="SSF49785">
    <property type="entry name" value="Galactose-binding domain-like"/>
    <property type="match status" value="1"/>
</dbReference>
<feature type="domain" description="Mannosidase Ig/CBM-like" evidence="12">
    <location>
        <begin position="689"/>
        <end position="782"/>
    </location>
</feature>
<evidence type="ECO:0000259" key="12">
    <source>
        <dbReference type="Pfam" id="PF17786"/>
    </source>
</evidence>
<organism evidence="14 15">
    <name type="scientific">Clonostachys byssicola</name>
    <dbReference type="NCBI Taxonomy" id="160290"/>
    <lineage>
        <taxon>Eukaryota</taxon>
        <taxon>Fungi</taxon>
        <taxon>Dikarya</taxon>
        <taxon>Ascomycota</taxon>
        <taxon>Pezizomycotina</taxon>
        <taxon>Sordariomycetes</taxon>
        <taxon>Hypocreomycetidae</taxon>
        <taxon>Hypocreales</taxon>
        <taxon>Bionectriaceae</taxon>
        <taxon>Clonostachys</taxon>
    </lineage>
</organism>